<evidence type="ECO:0000313" key="2">
    <source>
        <dbReference type="WBParaSite" id="ES5_v2.g16596.t1"/>
    </source>
</evidence>
<organism evidence="1 2">
    <name type="scientific">Panagrolaimus sp. ES5</name>
    <dbReference type="NCBI Taxonomy" id="591445"/>
    <lineage>
        <taxon>Eukaryota</taxon>
        <taxon>Metazoa</taxon>
        <taxon>Ecdysozoa</taxon>
        <taxon>Nematoda</taxon>
        <taxon>Chromadorea</taxon>
        <taxon>Rhabditida</taxon>
        <taxon>Tylenchina</taxon>
        <taxon>Panagrolaimomorpha</taxon>
        <taxon>Panagrolaimoidea</taxon>
        <taxon>Panagrolaimidae</taxon>
        <taxon>Panagrolaimus</taxon>
    </lineage>
</organism>
<sequence length="290" mass="34128">MNEKIRWPKSPSMKQYFSLSPLLIYYIAKNPSTPKCYNKLIQTCKYFFEKLPLLTVRYAEDEIICTNEIDECWNNFQKCCVKTDITKVFSQIWLTEFVTFCYKDINLASKFCSKVFRCEIDEILLVKNMTFEDFKFLASNAKKFDLYDFQIIRKNGNLVLLDSILEVVPNVEEFFITFNPDIFVVTAFTLKKIANLQNLKTLAFYYIPDIFNVDDLSSFILGHKDIHIYISFDSDISVEYGNQLDRLIDDIIKNDCHCMIEYYGQDEEKLTSMKKHIDALSDESLSDEDE</sequence>
<name>A0AC34FI99_9BILA</name>
<dbReference type="WBParaSite" id="ES5_v2.g16596.t1">
    <property type="protein sequence ID" value="ES5_v2.g16596.t1"/>
    <property type="gene ID" value="ES5_v2.g16596"/>
</dbReference>
<proteinExistence type="predicted"/>
<evidence type="ECO:0000313" key="1">
    <source>
        <dbReference type="Proteomes" id="UP000887579"/>
    </source>
</evidence>
<protein>
    <submittedName>
        <fullName evidence="2">DUF38 domain-containing protein</fullName>
    </submittedName>
</protein>
<reference evidence="2" key="1">
    <citation type="submission" date="2022-11" db="UniProtKB">
        <authorList>
            <consortium name="WormBaseParasite"/>
        </authorList>
    </citation>
    <scope>IDENTIFICATION</scope>
</reference>
<accession>A0AC34FI99</accession>
<dbReference type="Proteomes" id="UP000887579">
    <property type="component" value="Unplaced"/>
</dbReference>